<feature type="compositionally biased region" description="Basic and acidic residues" evidence="2">
    <location>
        <begin position="322"/>
        <end position="336"/>
    </location>
</feature>
<feature type="region of interest" description="Disordered" evidence="2">
    <location>
        <begin position="322"/>
        <end position="352"/>
    </location>
</feature>
<evidence type="ECO:0000256" key="1">
    <source>
        <dbReference type="SAM" id="Coils"/>
    </source>
</evidence>
<evidence type="ECO:0000313" key="4">
    <source>
        <dbReference type="Proteomes" id="UP000034235"/>
    </source>
</evidence>
<sequence length="1223" mass="143271">MAIERMTTETAQNNQQNRVEIEVRPVPEAPIYQNPLFRRIANFQIEFFNRHRETEKWATPLAGSWEQIAAQAEAARDVETPEAKSLREDFSKLTHTAELIFRRLYQVTNDRALGNVRNRFREMILDITKEEPRRTNPADPDPVEDLIQRQFGANLQKMEDDILVQDDPNRLAPNLEENPNIQYYRFLYSQSELLKNMERRARLLERNTNTDDLEQIRVLQAAWTELEQRRRVGTFEQFIALNRSKAENYANRWLDAVQRNNEAFWQRVPEAERENLRSRLSQNPTVLDITKLDEAAFNSLPEDLRQEYRDYFDLARVLARTPREEERRRERPQRLPEEEEVPGLPPREGVLPERVEDLSEDDLERILRQYGKDPDQIIRERASNEDFVNQEKDGQERPLEERRRSALEGEVRALLNEQVGQRFAMSLEEIPRRRRRESLEDYERRRSIALEARRRALGREFQNYLTLVRGKTMEWVSGRLNEFIWRVADANTDWDAFNYNPIQEIMQAVKYVDLEPEIEVKALAERDVERGGISITERDARLEQIAREKDNLVNLALGRINYHNVKRAATTAGLEQFMGAINTVTEQQHRAMMALPGVSRAVNDISEFNGAWYRNEERYTPTYRSTKETTDEQALLGRADHQNRVWFVRKANAMMREELVSYETEVEYGAPTRREIIDLFGDNNFNTLMTKAFVHDYDNKNKADRWGEAHHIEEREFYTEHVKKAFAEMVSDVEVTLTPEQRSLLTDSEKKDLAIAQLATMMFEATQAYDLADKAAYTTWDAFRYDGSKWTPEAYKRELDKLNTKRRAKNLREVGYMPNLAEPDSVILNGKDPDTGQAVDVNLAAHEACGLYFQKRDVYVKQVAMERAIQTRRELEEVRKEVDRELTDEKCAFLVDGDEPLEYWEDGYWENGEYKNGRFNRKKYTRDSGVIEFQKRTMESWDLPEMWTSAKREFIAAHKREILINDDKETARQVRTNYTDQDQYHQPWTKPNVGTLFEYSLRGKSQTLGRRLLNLSTYNRRLNNKNRIEILDAASIIEVGGDTLRHVTGRSSIQEQLGQTYLGDIAIMRGTWVARQNAAEAVRTDFTDNPPLILLSNNSIRNNAYDGLTKLAEKIAKIQDYGELGGWWVHALKEVADYNLYEIRNKTKGEYKFMNIIEADNLFLRAFYDANIGKNDYRKLQSEVMGHWLFMEAAVFIQKTNVPPALWGFIMDIFKASAKGVLT</sequence>
<organism evidence="3 4">
    <name type="scientific">Candidatus Daviesbacteria bacterium GW2011_GWA2_38_24</name>
    <dbReference type="NCBI Taxonomy" id="1618422"/>
    <lineage>
        <taxon>Bacteria</taxon>
        <taxon>Candidatus Daviesiibacteriota</taxon>
    </lineage>
</organism>
<evidence type="ECO:0000313" key="3">
    <source>
        <dbReference type="EMBL" id="KKQ66896.1"/>
    </source>
</evidence>
<protein>
    <submittedName>
        <fullName evidence="3">Uncharacterized protein</fullName>
    </submittedName>
</protein>
<feature type="coiled-coil region" evidence="1">
    <location>
        <begin position="861"/>
        <end position="892"/>
    </location>
</feature>
<name>A0A0G0MPP3_9BACT</name>
<accession>A0A0G0MPP3</accession>
<comment type="caution">
    <text evidence="3">The sequence shown here is derived from an EMBL/GenBank/DDBJ whole genome shotgun (WGS) entry which is preliminary data.</text>
</comment>
<gene>
    <name evidence="3" type="ORF">US86_C0002G0013</name>
</gene>
<dbReference type="Proteomes" id="UP000034235">
    <property type="component" value="Unassembled WGS sequence"/>
</dbReference>
<feature type="region of interest" description="Disordered" evidence="2">
    <location>
        <begin position="378"/>
        <end position="403"/>
    </location>
</feature>
<dbReference type="PATRIC" id="fig|1618422.5.peg.451"/>
<dbReference type="AlphaFoldDB" id="A0A0G0MPP3"/>
<evidence type="ECO:0000256" key="2">
    <source>
        <dbReference type="SAM" id="MobiDB-lite"/>
    </source>
</evidence>
<keyword evidence="1" id="KW-0175">Coiled coil</keyword>
<proteinExistence type="predicted"/>
<dbReference type="EMBL" id="LBUP01000002">
    <property type="protein sequence ID" value="KKQ66896.1"/>
    <property type="molecule type" value="Genomic_DNA"/>
</dbReference>
<reference evidence="3 4" key="1">
    <citation type="journal article" date="2015" name="Nature">
        <title>rRNA introns, odd ribosomes, and small enigmatic genomes across a large radiation of phyla.</title>
        <authorList>
            <person name="Brown C.T."/>
            <person name="Hug L.A."/>
            <person name="Thomas B.C."/>
            <person name="Sharon I."/>
            <person name="Castelle C.J."/>
            <person name="Singh A."/>
            <person name="Wilkins M.J."/>
            <person name="Williams K.H."/>
            <person name="Banfield J.F."/>
        </authorList>
    </citation>
    <scope>NUCLEOTIDE SEQUENCE [LARGE SCALE GENOMIC DNA]</scope>
</reference>